<keyword evidence="3" id="KW-1185">Reference proteome</keyword>
<evidence type="ECO:0000313" key="2">
    <source>
        <dbReference type="EMBL" id="KAF7303519.1"/>
    </source>
</evidence>
<dbReference type="EMBL" id="JACAZF010000005">
    <property type="protein sequence ID" value="KAF7303519.1"/>
    <property type="molecule type" value="Genomic_DNA"/>
</dbReference>
<organism evidence="2 3">
    <name type="scientific">Mycena indigotica</name>
    <dbReference type="NCBI Taxonomy" id="2126181"/>
    <lineage>
        <taxon>Eukaryota</taxon>
        <taxon>Fungi</taxon>
        <taxon>Dikarya</taxon>
        <taxon>Basidiomycota</taxon>
        <taxon>Agaricomycotina</taxon>
        <taxon>Agaricomycetes</taxon>
        <taxon>Agaricomycetidae</taxon>
        <taxon>Agaricales</taxon>
        <taxon>Marasmiineae</taxon>
        <taxon>Mycenaceae</taxon>
        <taxon>Mycena</taxon>
    </lineage>
</organism>
<gene>
    <name evidence="2" type="ORF">MIND_00581100</name>
</gene>
<dbReference type="AlphaFoldDB" id="A0A8H6W8V2"/>
<evidence type="ECO:0000256" key="1">
    <source>
        <dbReference type="SAM" id="MobiDB-lite"/>
    </source>
</evidence>
<dbReference type="OrthoDB" id="2745898at2759"/>
<dbReference type="Proteomes" id="UP000636479">
    <property type="component" value="Unassembled WGS sequence"/>
</dbReference>
<reference evidence="2" key="1">
    <citation type="submission" date="2020-05" db="EMBL/GenBank/DDBJ databases">
        <title>Mycena genomes resolve the evolution of fungal bioluminescence.</title>
        <authorList>
            <person name="Tsai I.J."/>
        </authorList>
    </citation>
    <scope>NUCLEOTIDE SEQUENCE</scope>
    <source>
        <strain evidence="2">171206Taipei</strain>
    </source>
</reference>
<protein>
    <submittedName>
        <fullName evidence="2">Uncharacterized protein</fullName>
    </submittedName>
</protein>
<evidence type="ECO:0000313" key="3">
    <source>
        <dbReference type="Proteomes" id="UP000636479"/>
    </source>
</evidence>
<dbReference type="RefSeq" id="XP_037220491.1">
    <property type="nucleotide sequence ID" value="XM_037362570.1"/>
</dbReference>
<sequence>MASGPLSEPLLPQELLNLVLYFAGIPTLKACALAGTQLREPSQRLLFAHFTLAVDIDSKPRLSALLDALAGPPSVARHVRELEFRISRAVILDLVHAPGSESPEFEIGAILELMDGVRTLTLDMASTVPSAMLPVALRDALVMLVCRSNVAKLRLQCVPFADLLFLVSGAKGLRELELSGVLIATDSDTDTTADGNHDPGAGGSQRRAVSFPPMPSLARLSVDNIHGIVLARALVFLADITLRYLHVTFQSGVEARNIQDFLASRQVPAELAHLRLTCTHWQGLLPIYPDISRLSALTTFEADLRLPSQYIITTRADATDYVAWLAHVLQTATGCLQVENILLNVQLQTSHEADLFFVRRLEPLDLLIGRAFPHLRAVVVAFQPTFNAAVNPRRESAVES</sequence>
<comment type="caution">
    <text evidence="2">The sequence shown here is derived from an EMBL/GenBank/DDBJ whole genome shotgun (WGS) entry which is preliminary data.</text>
</comment>
<name>A0A8H6W8V2_9AGAR</name>
<dbReference type="GeneID" id="59345086"/>
<proteinExistence type="predicted"/>
<feature type="region of interest" description="Disordered" evidence="1">
    <location>
        <begin position="189"/>
        <end position="208"/>
    </location>
</feature>
<accession>A0A8H6W8V2</accession>